<gene>
    <name evidence="15" type="ORF">SPPG_08087</name>
</gene>
<dbReference type="GO" id="GO:0031297">
    <property type="term" value="P:replication fork processing"/>
    <property type="evidence" value="ECO:0007669"/>
    <property type="project" value="TreeGrafter"/>
</dbReference>
<dbReference type="eggNOG" id="KOG1000">
    <property type="taxonomic scope" value="Eukaryota"/>
</dbReference>
<dbReference type="CDD" id="cd18010">
    <property type="entry name" value="DEXHc_HARP_SMARCAL1"/>
    <property type="match status" value="1"/>
</dbReference>
<dbReference type="Pfam" id="PF00176">
    <property type="entry name" value="SNF2-rel_dom"/>
    <property type="match status" value="1"/>
</dbReference>
<sequence length="760" mass="86299">MVDARQCGCGKPAAHFQTKKKTVNEGRWFWTCPDRKCKYFEWDTPPVKAAQSDHSGAANVVDSAITGSTATKRALPWQGNKGKKPNSADSGSSIIEITLTVRDVSHICAKTSFHEAIPKIFHAVKDAEWDSEAKVWIFDSGRYDEVIKKLEDLKNDGFLPRINELPTFVHKLLKTPQKSTETDSNILQSMQTKIPPYVYERLMDFQKVGVLEAIKKQGKVLLGDEMGLGKTIQAIAICAFYRSEWPVMVICPSSLRLTWQAEICKWLDLPEERIQVIFASKDRVSSESHFVITSYDLASREDIKKQLEKAKYRIVVADESHFLKSREAKRTKTIIPLLKGAKRALLLSGTPALSRPIELFTQISALLPSFTTAVQFGVRYCDGKQNRYGWDFTGNSNIAELHWFLEQTVLIRRLKKDVLKELPSKTRQCVYVDIAAKSKQTFAALMAQNEEINERLEDAKTASNTKHRQEVTLEKRTLLIQMYRETGIAKLPAVQEYLRELHDHTSKKFIVFAHHTHVLDTVSEQLNQLKTRYVRIDGSTSSQVRQDLCEEFQNDPETRVAVLSITAAGVGLTLHAADLVVFAELFWNPAQLLQGEDRAHRIGREENVDIKYILARGTLDDIQWPLIRRKLDVVGQSIDGHSATMDTIESSSARDEKEKRLQPTIDKFFGSDETLTELIGGSTEMVEQEKEAHDKGRHSVKTLIEAVPTFTAVEGSSDYDASQSDDERNPSRRLKRKHIDQKDAYEESEQKPKRFHRGKV</sequence>
<dbReference type="GO" id="GO:0016787">
    <property type="term" value="F:hydrolase activity"/>
    <property type="evidence" value="ECO:0007669"/>
    <property type="project" value="UniProtKB-KW"/>
</dbReference>
<dbReference type="InterPro" id="IPR010666">
    <property type="entry name" value="Znf_GRF"/>
</dbReference>
<evidence type="ECO:0000256" key="9">
    <source>
        <dbReference type="PROSITE-ProRule" id="PRU01343"/>
    </source>
</evidence>
<evidence type="ECO:0000259" key="14">
    <source>
        <dbReference type="PROSITE" id="PS51999"/>
    </source>
</evidence>
<dbReference type="InterPro" id="IPR049730">
    <property type="entry name" value="SNF2/RAD54-like_C"/>
</dbReference>
<evidence type="ECO:0000256" key="7">
    <source>
        <dbReference type="ARBA" id="ARBA00022840"/>
    </source>
</evidence>
<keyword evidence="3" id="KW-0547">Nucleotide-binding</keyword>
<dbReference type="PROSITE" id="PS51192">
    <property type="entry name" value="HELICASE_ATP_BIND_1"/>
    <property type="match status" value="1"/>
</dbReference>
<evidence type="ECO:0000259" key="13">
    <source>
        <dbReference type="PROSITE" id="PS51467"/>
    </source>
</evidence>
<keyword evidence="2" id="KW-0479">Metal-binding</keyword>
<feature type="domain" description="Helicase ATP-binding" evidence="11">
    <location>
        <begin position="211"/>
        <end position="369"/>
    </location>
</feature>
<evidence type="ECO:0000256" key="3">
    <source>
        <dbReference type="ARBA" id="ARBA00022741"/>
    </source>
</evidence>
<dbReference type="SMART" id="SM00487">
    <property type="entry name" value="DEXDc"/>
    <property type="match status" value="1"/>
</dbReference>
<feature type="compositionally biased region" description="Basic and acidic residues" evidence="10">
    <location>
        <begin position="740"/>
        <end position="752"/>
    </location>
</feature>
<dbReference type="GO" id="GO:0008270">
    <property type="term" value="F:zinc ion binding"/>
    <property type="evidence" value="ECO:0007669"/>
    <property type="project" value="UniProtKB-KW"/>
</dbReference>
<keyword evidence="6" id="KW-0862">Zinc</keyword>
<dbReference type="PANTHER" id="PTHR45766:SF6">
    <property type="entry name" value="SWI_SNF-RELATED MATRIX-ASSOCIATED ACTIN-DEPENDENT REGULATOR OF CHROMATIN SUBFAMILY A-LIKE PROTEIN 1"/>
    <property type="match status" value="1"/>
</dbReference>
<feature type="domain" description="GRF-type" evidence="14">
    <location>
        <begin position="7"/>
        <end position="46"/>
    </location>
</feature>
<dbReference type="GeneID" id="27691264"/>
<feature type="domain" description="Helicase C-terminal" evidence="12">
    <location>
        <begin position="493"/>
        <end position="649"/>
    </location>
</feature>
<feature type="domain" description="HARP" evidence="13">
    <location>
        <begin position="91"/>
        <end position="166"/>
    </location>
</feature>
<dbReference type="PROSITE" id="PS51467">
    <property type="entry name" value="HARP"/>
    <property type="match status" value="1"/>
</dbReference>
<dbReference type="GO" id="GO:0005524">
    <property type="term" value="F:ATP binding"/>
    <property type="evidence" value="ECO:0007669"/>
    <property type="project" value="InterPro"/>
</dbReference>
<dbReference type="SMART" id="SM00490">
    <property type="entry name" value="HELICc"/>
    <property type="match status" value="1"/>
</dbReference>
<keyword evidence="5" id="KW-0378">Hydrolase</keyword>
<keyword evidence="7" id="KW-0067">ATP-binding</keyword>
<dbReference type="GO" id="GO:0006281">
    <property type="term" value="P:DNA repair"/>
    <property type="evidence" value="ECO:0007669"/>
    <property type="project" value="TreeGrafter"/>
</dbReference>
<feature type="region of interest" description="Disordered" evidence="10">
    <location>
        <begin position="712"/>
        <end position="760"/>
    </location>
</feature>
<keyword evidence="16" id="KW-1185">Reference proteome</keyword>
<dbReference type="AlphaFoldDB" id="A0A0L0H6Z5"/>
<dbReference type="SUPFAM" id="SSF52540">
    <property type="entry name" value="P-loop containing nucleoside triphosphate hydrolases"/>
    <property type="match status" value="2"/>
</dbReference>
<accession>A0A0L0H6Z5</accession>
<evidence type="ECO:0000256" key="2">
    <source>
        <dbReference type="ARBA" id="ARBA00022723"/>
    </source>
</evidence>
<keyword evidence="4 9" id="KW-0863">Zinc-finger</keyword>
<name>A0A0L0H6Z5_SPIPD</name>
<evidence type="ECO:0000256" key="6">
    <source>
        <dbReference type="ARBA" id="ARBA00022833"/>
    </source>
</evidence>
<keyword evidence="8" id="KW-0539">Nucleus</keyword>
<organism evidence="15 16">
    <name type="scientific">Spizellomyces punctatus (strain DAOM BR117)</name>
    <dbReference type="NCBI Taxonomy" id="645134"/>
    <lineage>
        <taxon>Eukaryota</taxon>
        <taxon>Fungi</taxon>
        <taxon>Fungi incertae sedis</taxon>
        <taxon>Chytridiomycota</taxon>
        <taxon>Chytridiomycota incertae sedis</taxon>
        <taxon>Chytridiomycetes</taxon>
        <taxon>Spizellomycetales</taxon>
        <taxon>Spizellomycetaceae</taxon>
        <taxon>Spizellomyces</taxon>
    </lineage>
</organism>
<evidence type="ECO:0000313" key="15">
    <source>
        <dbReference type="EMBL" id="KNC96498.1"/>
    </source>
</evidence>
<evidence type="ECO:0000256" key="5">
    <source>
        <dbReference type="ARBA" id="ARBA00022801"/>
    </source>
</evidence>
<dbReference type="Gene3D" id="3.40.50.10810">
    <property type="entry name" value="Tandem AAA-ATPase domain"/>
    <property type="match status" value="1"/>
</dbReference>
<evidence type="ECO:0000256" key="8">
    <source>
        <dbReference type="ARBA" id="ARBA00023242"/>
    </source>
</evidence>
<dbReference type="Gene3D" id="3.40.50.300">
    <property type="entry name" value="P-loop containing nucleotide triphosphate hydrolases"/>
    <property type="match status" value="1"/>
</dbReference>
<dbReference type="InterPro" id="IPR038718">
    <property type="entry name" value="SNF2-like_sf"/>
</dbReference>
<evidence type="ECO:0000259" key="11">
    <source>
        <dbReference type="PROSITE" id="PS51192"/>
    </source>
</evidence>
<feature type="region of interest" description="Disordered" evidence="10">
    <location>
        <begin position="644"/>
        <end position="664"/>
    </location>
</feature>
<reference evidence="15 16" key="1">
    <citation type="submission" date="2009-08" db="EMBL/GenBank/DDBJ databases">
        <title>The Genome Sequence of Spizellomyces punctatus strain DAOM BR117.</title>
        <authorList>
            <consortium name="The Broad Institute Genome Sequencing Platform"/>
            <person name="Russ C."/>
            <person name="Cuomo C."/>
            <person name="Shea T."/>
            <person name="Young S.K."/>
            <person name="Zeng Q."/>
            <person name="Koehrsen M."/>
            <person name="Haas B."/>
            <person name="Borodovsky M."/>
            <person name="Guigo R."/>
            <person name="Alvarado L."/>
            <person name="Berlin A."/>
            <person name="Bochicchio J."/>
            <person name="Borenstein D."/>
            <person name="Chapman S."/>
            <person name="Chen Z."/>
            <person name="Engels R."/>
            <person name="Freedman E."/>
            <person name="Gellesch M."/>
            <person name="Goldberg J."/>
            <person name="Griggs A."/>
            <person name="Gujja S."/>
            <person name="Heiman D."/>
            <person name="Hepburn T."/>
            <person name="Howarth C."/>
            <person name="Jen D."/>
            <person name="Larson L."/>
            <person name="Lewis B."/>
            <person name="Mehta T."/>
            <person name="Park D."/>
            <person name="Pearson M."/>
            <person name="Roberts A."/>
            <person name="Saif S."/>
            <person name="Shenoy N."/>
            <person name="Sisk P."/>
            <person name="Stolte C."/>
            <person name="Sykes S."/>
            <person name="Thomson T."/>
            <person name="Walk T."/>
            <person name="White J."/>
            <person name="Yandava C."/>
            <person name="Burger G."/>
            <person name="Gray M.W."/>
            <person name="Holland P.W.H."/>
            <person name="King N."/>
            <person name="Lang F.B.F."/>
            <person name="Roger A.J."/>
            <person name="Ruiz-Trillo I."/>
            <person name="Lander E."/>
            <person name="Nusbaum C."/>
        </authorList>
    </citation>
    <scope>NUCLEOTIDE SEQUENCE [LARGE SCALE GENOMIC DNA]</scope>
    <source>
        <strain evidence="15 16">DAOM BR117</strain>
    </source>
</reference>
<dbReference type="InParanoid" id="A0A0L0H6Z5"/>
<dbReference type="InterPro" id="IPR027417">
    <property type="entry name" value="P-loop_NTPase"/>
</dbReference>
<dbReference type="PROSITE" id="PS51194">
    <property type="entry name" value="HELICASE_CTER"/>
    <property type="match status" value="1"/>
</dbReference>
<dbReference type="PANTHER" id="PTHR45766">
    <property type="entry name" value="DNA ANNEALING HELICASE AND ENDONUCLEASE ZRANB3 FAMILY MEMBER"/>
    <property type="match status" value="1"/>
</dbReference>
<evidence type="ECO:0000256" key="4">
    <source>
        <dbReference type="ARBA" id="ARBA00022771"/>
    </source>
</evidence>
<feature type="compositionally biased region" description="Basic and acidic residues" evidence="10">
    <location>
        <begin position="652"/>
        <end position="661"/>
    </location>
</feature>
<dbReference type="CDD" id="cd18793">
    <property type="entry name" value="SF2_C_SNF"/>
    <property type="match status" value="1"/>
</dbReference>
<dbReference type="Pfam" id="PF00271">
    <property type="entry name" value="Helicase_C"/>
    <property type="match status" value="1"/>
</dbReference>
<proteinExistence type="predicted"/>
<dbReference type="GO" id="GO:0043596">
    <property type="term" value="C:nuclear replication fork"/>
    <property type="evidence" value="ECO:0007669"/>
    <property type="project" value="TreeGrafter"/>
</dbReference>
<protein>
    <submittedName>
        <fullName evidence="15">Uncharacterized protein</fullName>
    </submittedName>
</protein>
<dbReference type="OMA" id="WTNDETK"/>
<dbReference type="Proteomes" id="UP000053201">
    <property type="component" value="Unassembled WGS sequence"/>
</dbReference>
<dbReference type="InterPro" id="IPR000330">
    <property type="entry name" value="SNF2_N"/>
</dbReference>
<dbReference type="InterPro" id="IPR014001">
    <property type="entry name" value="Helicase_ATP-bd"/>
</dbReference>
<dbReference type="RefSeq" id="XP_016604538.1">
    <property type="nucleotide sequence ID" value="XM_016756241.1"/>
</dbReference>
<evidence type="ECO:0000256" key="10">
    <source>
        <dbReference type="SAM" id="MobiDB-lite"/>
    </source>
</evidence>
<evidence type="ECO:0000259" key="12">
    <source>
        <dbReference type="PROSITE" id="PS51194"/>
    </source>
</evidence>
<dbReference type="PROSITE" id="PS51999">
    <property type="entry name" value="ZF_GRF"/>
    <property type="match status" value="1"/>
</dbReference>
<comment type="subcellular location">
    <subcellularLocation>
        <location evidence="1">Nucleus</location>
    </subcellularLocation>
</comment>
<dbReference type="VEuPathDB" id="FungiDB:SPPG_08087"/>
<dbReference type="InterPro" id="IPR001650">
    <property type="entry name" value="Helicase_C-like"/>
</dbReference>
<evidence type="ECO:0000313" key="16">
    <source>
        <dbReference type="Proteomes" id="UP000053201"/>
    </source>
</evidence>
<dbReference type="InterPro" id="IPR010003">
    <property type="entry name" value="HARP_dom"/>
</dbReference>
<dbReference type="EMBL" id="KQ257468">
    <property type="protein sequence ID" value="KNC96498.1"/>
    <property type="molecule type" value="Genomic_DNA"/>
</dbReference>
<evidence type="ECO:0000256" key="1">
    <source>
        <dbReference type="ARBA" id="ARBA00004123"/>
    </source>
</evidence>
<dbReference type="OrthoDB" id="448448at2759"/>
<dbReference type="STRING" id="645134.A0A0L0H6Z5"/>